<evidence type="ECO:0000256" key="5">
    <source>
        <dbReference type="ARBA" id="ARBA00022827"/>
    </source>
</evidence>
<evidence type="ECO:0000256" key="3">
    <source>
        <dbReference type="ARBA" id="ARBA00006105"/>
    </source>
</evidence>
<dbReference type="RefSeq" id="XP_015651703.1">
    <property type="nucleotide sequence ID" value="XM_015809663.1"/>
</dbReference>
<dbReference type="InterPro" id="IPR008333">
    <property type="entry name" value="Cbr1-like_FAD-bd_dom"/>
</dbReference>
<feature type="binding site" evidence="10">
    <location>
        <position position="123"/>
    </location>
    <ligand>
        <name>FAD</name>
        <dbReference type="ChEBI" id="CHEBI:57692"/>
    </ligand>
</feature>
<feature type="binding site" evidence="10">
    <location>
        <position position="115"/>
    </location>
    <ligand>
        <name>FAD</name>
        <dbReference type="ChEBI" id="CHEBI:57692"/>
    </ligand>
</feature>
<dbReference type="PANTHER" id="PTHR19370:SF171">
    <property type="entry name" value="NADH-CYTOCHROME B5 REDUCTASE 2"/>
    <property type="match status" value="1"/>
</dbReference>
<dbReference type="Proteomes" id="UP000037923">
    <property type="component" value="Unassembled WGS sequence"/>
</dbReference>
<dbReference type="InterPro" id="IPR001433">
    <property type="entry name" value="OxRdtase_FAD/NAD-bd"/>
</dbReference>
<keyword evidence="4 10" id="KW-0285">Flavoprotein</keyword>
<feature type="binding site" evidence="10">
    <location>
        <position position="117"/>
    </location>
    <ligand>
        <name>FAD</name>
        <dbReference type="ChEBI" id="CHEBI:57692"/>
    </ligand>
</feature>
<accession>A0A0M9FPE0</accession>
<dbReference type="GeneID" id="26910257"/>
<comment type="subcellular location">
    <subcellularLocation>
        <location evidence="2">Mitochondrion</location>
    </subcellularLocation>
</comment>
<keyword evidence="5 10" id="KW-0274">FAD</keyword>
<dbReference type="EC" id="1.6.2.2" evidence="11"/>
<feature type="chain" id="PRO_5010918068" description="NADH-cytochrome b5 reductase" evidence="12">
    <location>
        <begin position="19"/>
        <end position="298"/>
    </location>
</feature>
<dbReference type="EMBL" id="LGTL01000038">
    <property type="protein sequence ID" value="KPA73264.1"/>
    <property type="molecule type" value="Genomic_DNA"/>
</dbReference>
<dbReference type="SUPFAM" id="SSF63380">
    <property type="entry name" value="Riboflavin synthase domain-like"/>
    <property type="match status" value="1"/>
</dbReference>
<feature type="binding site" evidence="10">
    <location>
        <position position="124"/>
    </location>
    <ligand>
        <name>FAD</name>
        <dbReference type="ChEBI" id="CHEBI:57692"/>
    </ligand>
</feature>
<evidence type="ECO:0000313" key="15">
    <source>
        <dbReference type="Proteomes" id="UP000037923"/>
    </source>
</evidence>
<evidence type="ECO:0000256" key="9">
    <source>
        <dbReference type="ARBA" id="ARBA00047682"/>
    </source>
</evidence>
<dbReference type="PANTHER" id="PTHR19370">
    <property type="entry name" value="NADH-CYTOCHROME B5 REDUCTASE"/>
    <property type="match status" value="1"/>
</dbReference>
<dbReference type="GO" id="GO:0090524">
    <property type="term" value="F:cytochrome-b5 reductase activity, acting on NADH"/>
    <property type="evidence" value="ECO:0007669"/>
    <property type="project" value="UniProtKB-EC"/>
</dbReference>
<evidence type="ECO:0000256" key="12">
    <source>
        <dbReference type="SAM" id="SignalP"/>
    </source>
</evidence>
<dbReference type="InterPro" id="IPR001709">
    <property type="entry name" value="Flavoprot_Pyr_Nucl_cyt_Rdtase"/>
</dbReference>
<feature type="binding site" evidence="10">
    <location>
        <position position="100"/>
    </location>
    <ligand>
        <name>FAD</name>
        <dbReference type="ChEBI" id="CHEBI:57692"/>
    </ligand>
</feature>
<keyword evidence="7 11" id="KW-0520">NAD</keyword>
<keyword evidence="12" id="KW-0732">Signal</keyword>
<dbReference type="FunFam" id="2.40.30.10:FF:000032">
    <property type="entry name" value="NADH-cytochrome b5 reductase"/>
    <property type="match status" value="1"/>
</dbReference>
<evidence type="ECO:0000256" key="8">
    <source>
        <dbReference type="ARBA" id="ARBA00023128"/>
    </source>
</evidence>
<dbReference type="AlphaFoldDB" id="A0A0M9FPE0"/>
<keyword evidence="8" id="KW-0496">Mitochondrion</keyword>
<dbReference type="Gene3D" id="3.40.50.80">
    <property type="entry name" value="Nucleotide-binding domain of ferredoxin-NADP reductase (FNR) module"/>
    <property type="match status" value="1"/>
</dbReference>
<dbReference type="FunFam" id="3.40.50.80:FF:000009">
    <property type="entry name" value="NADH-cytochrome b5 reductase"/>
    <property type="match status" value="1"/>
</dbReference>
<keyword evidence="6 11" id="KW-0560">Oxidoreductase</keyword>
<dbReference type="SUPFAM" id="SSF52343">
    <property type="entry name" value="Ferredoxin reductase-like, C-terminal NADP-linked domain"/>
    <property type="match status" value="1"/>
</dbReference>
<evidence type="ECO:0000256" key="7">
    <source>
        <dbReference type="ARBA" id="ARBA00023027"/>
    </source>
</evidence>
<evidence type="ECO:0000256" key="2">
    <source>
        <dbReference type="ARBA" id="ARBA00004173"/>
    </source>
</evidence>
<dbReference type="Gene3D" id="2.40.30.10">
    <property type="entry name" value="Translation factors"/>
    <property type="match status" value="1"/>
</dbReference>
<feature type="binding site" evidence="10">
    <location>
        <position position="99"/>
    </location>
    <ligand>
        <name>FAD</name>
        <dbReference type="ChEBI" id="CHEBI:57692"/>
    </ligand>
</feature>
<sequence length="298" mass="33010">MSRFLAGTLATLLGGAGGAMWSTSQHSDQLAVQCAKKPVSTFSPDEFKPFKLLSSRYESHDTRRFYFALGSADENFNMPVASCVVAKFTDADGKDVARPYTPISSNSTKGHFELLVKKYPKGKMGNHLFAMQPGEELLFKGPFEKFAYKPNMWKHVGMIAGGTGITPMYQVIRGILENPKDKTNISLIFANNQRRDILLTNELMELQKIYNNINVYLTLLEVPHRWLGGVGYVNEAMISTFMPKPGEKNTKILVCGPPPMLQAISGDKLFEAGKPPQQGAVGGLLKALGYKEDQVFKY</sequence>
<evidence type="ECO:0000256" key="11">
    <source>
        <dbReference type="RuleBase" id="RU361226"/>
    </source>
</evidence>
<feature type="signal peptide" evidence="12">
    <location>
        <begin position="1"/>
        <end position="18"/>
    </location>
</feature>
<reference evidence="14 15" key="1">
    <citation type="submission" date="2015-07" db="EMBL/GenBank/DDBJ databases">
        <title>High-quality genome of monoxenous trypanosomatid Leptomonas pyrrhocoris.</title>
        <authorList>
            <person name="Flegontov P."/>
            <person name="Butenko A."/>
            <person name="Firsov S."/>
            <person name="Vlcek C."/>
            <person name="Logacheva M.D."/>
            <person name="Field M."/>
            <person name="Filatov D."/>
            <person name="Flegontova O."/>
            <person name="Gerasimov E."/>
            <person name="Jackson A.P."/>
            <person name="Kelly S."/>
            <person name="Opperdoes F."/>
            <person name="O'Reilly A."/>
            <person name="Votypka J."/>
            <person name="Yurchenko V."/>
            <person name="Lukes J."/>
        </authorList>
    </citation>
    <scope>NUCLEOTIDE SEQUENCE [LARGE SCALE GENOMIC DNA]</scope>
    <source>
        <strain evidence="14">H10</strain>
    </source>
</reference>
<dbReference type="PRINTS" id="PR00371">
    <property type="entry name" value="FPNCR"/>
</dbReference>
<evidence type="ECO:0000313" key="14">
    <source>
        <dbReference type="EMBL" id="KPA73263.1"/>
    </source>
</evidence>
<gene>
    <name evidence="14" type="ORF">ABB37_09977</name>
</gene>
<protein>
    <recommendedName>
        <fullName evidence="11">NADH-cytochrome b5 reductase</fullName>
        <ecNumber evidence="11">1.6.2.2</ecNumber>
    </recommendedName>
</protein>
<dbReference type="PROSITE" id="PS51384">
    <property type="entry name" value="FAD_FR"/>
    <property type="match status" value="1"/>
</dbReference>
<organism evidence="14 15">
    <name type="scientific">Leptomonas pyrrhocoris</name>
    <name type="common">Firebug parasite</name>
    <dbReference type="NCBI Taxonomy" id="157538"/>
    <lineage>
        <taxon>Eukaryota</taxon>
        <taxon>Discoba</taxon>
        <taxon>Euglenozoa</taxon>
        <taxon>Kinetoplastea</taxon>
        <taxon>Metakinetoplastina</taxon>
        <taxon>Trypanosomatida</taxon>
        <taxon>Trypanosomatidae</taxon>
        <taxon>Leishmaniinae</taxon>
        <taxon>Leptomonas</taxon>
    </lineage>
</organism>
<dbReference type="InterPro" id="IPR001834">
    <property type="entry name" value="CBR-like"/>
</dbReference>
<feature type="binding site" evidence="10">
    <location>
        <position position="98"/>
    </location>
    <ligand>
        <name>FAD</name>
        <dbReference type="ChEBI" id="CHEBI:57692"/>
    </ligand>
</feature>
<comment type="catalytic activity">
    <reaction evidence="9 11">
        <text>2 Fe(III)-[cytochrome b5] + NADH = 2 Fe(II)-[cytochrome b5] + NAD(+) + H(+)</text>
        <dbReference type="Rhea" id="RHEA:46680"/>
        <dbReference type="Rhea" id="RHEA-COMP:10438"/>
        <dbReference type="Rhea" id="RHEA-COMP:10439"/>
        <dbReference type="ChEBI" id="CHEBI:15378"/>
        <dbReference type="ChEBI" id="CHEBI:29033"/>
        <dbReference type="ChEBI" id="CHEBI:29034"/>
        <dbReference type="ChEBI" id="CHEBI:57540"/>
        <dbReference type="ChEBI" id="CHEBI:57945"/>
        <dbReference type="EC" id="1.6.2.2"/>
    </reaction>
</comment>
<dbReference type="InterPro" id="IPR039261">
    <property type="entry name" value="FNR_nucleotide-bd"/>
</dbReference>
<keyword evidence="15" id="KW-1185">Reference proteome</keyword>
<feature type="binding site" evidence="10">
    <location>
        <position position="166"/>
    </location>
    <ligand>
        <name>FAD</name>
        <dbReference type="ChEBI" id="CHEBI:57692"/>
    </ligand>
</feature>
<evidence type="ECO:0000256" key="6">
    <source>
        <dbReference type="ARBA" id="ARBA00023002"/>
    </source>
</evidence>
<dbReference type="Pfam" id="PF00970">
    <property type="entry name" value="FAD_binding_6"/>
    <property type="match status" value="1"/>
</dbReference>
<dbReference type="InterPro" id="IPR017938">
    <property type="entry name" value="Riboflavin_synthase-like_b-brl"/>
</dbReference>
<dbReference type="OrthoDB" id="432685at2759"/>
<evidence type="ECO:0000256" key="1">
    <source>
        <dbReference type="ARBA" id="ARBA00001974"/>
    </source>
</evidence>
<dbReference type="OMA" id="LDMKGPF"/>
<comment type="caution">
    <text evidence="14">The sequence shown here is derived from an EMBL/GenBank/DDBJ whole genome shotgun (WGS) entry which is preliminary data.</text>
</comment>
<evidence type="ECO:0000256" key="4">
    <source>
        <dbReference type="ARBA" id="ARBA00022630"/>
    </source>
</evidence>
<name>A0A0M9FPE0_LEPPY</name>
<proteinExistence type="inferred from homology"/>
<dbReference type="PRINTS" id="PR00406">
    <property type="entry name" value="CYTB5RDTASE"/>
</dbReference>
<dbReference type="CDD" id="cd06183">
    <property type="entry name" value="cyt_b5_reduct_like"/>
    <property type="match status" value="1"/>
</dbReference>
<dbReference type="VEuPathDB" id="TriTrypDB:LpyrH10_38_0160"/>
<evidence type="ECO:0000259" key="13">
    <source>
        <dbReference type="PROSITE" id="PS51384"/>
    </source>
</evidence>
<dbReference type="EMBL" id="LGTL01000038">
    <property type="protein sequence ID" value="KPA73263.1"/>
    <property type="molecule type" value="Genomic_DNA"/>
</dbReference>
<dbReference type="RefSeq" id="XP_015651702.1">
    <property type="nucleotide sequence ID" value="XM_015809662.1"/>
</dbReference>
<comment type="similarity">
    <text evidence="3 11">Belongs to the flavoprotein pyridine nucleotide cytochrome reductase family.</text>
</comment>
<dbReference type="GO" id="GO:0005739">
    <property type="term" value="C:mitochondrion"/>
    <property type="evidence" value="ECO:0007669"/>
    <property type="project" value="UniProtKB-SubCell"/>
</dbReference>
<evidence type="ECO:0000256" key="10">
    <source>
        <dbReference type="PIRSR" id="PIRSR601834-1"/>
    </source>
</evidence>
<feature type="domain" description="FAD-binding FR-type" evidence="13">
    <location>
        <begin position="45"/>
        <end position="149"/>
    </location>
</feature>
<comment type="cofactor">
    <cofactor evidence="1 10 11">
        <name>FAD</name>
        <dbReference type="ChEBI" id="CHEBI:57692"/>
    </cofactor>
</comment>
<dbReference type="InterPro" id="IPR017927">
    <property type="entry name" value="FAD-bd_FR_type"/>
</dbReference>
<dbReference type="Pfam" id="PF00175">
    <property type="entry name" value="NAD_binding_1"/>
    <property type="match status" value="1"/>
</dbReference>